<proteinExistence type="predicted"/>
<protein>
    <submittedName>
        <fullName evidence="2">Uncharacterized protein</fullName>
    </submittedName>
</protein>
<reference evidence="2" key="2">
    <citation type="submission" date="2017-10" db="EMBL/GenBank/DDBJ databases">
        <title>Ladona fulva Genome sequencing and assembly.</title>
        <authorList>
            <person name="Murali S."/>
            <person name="Richards S."/>
            <person name="Bandaranaike D."/>
            <person name="Bellair M."/>
            <person name="Blankenburg K."/>
            <person name="Chao H."/>
            <person name="Dinh H."/>
            <person name="Doddapaneni H."/>
            <person name="Dugan-Rocha S."/>
            <person name="Elkadiri S."/>
            <person name="Gnanaolivu R."/>
            <person name="Hernandez B."/>
            <person name="Skinner E."/>
            <person name="Javaid M."/>
            <person name="Lee S."/>
            <person name="Li M."/>
            <person name="Ming W."/>
            <person name="Munidasa M."/>
            <person name="Muniz J."/>
            <person name="Nguyen L."/>
            <person name="Hughes D."/>
            <person name="Osuji N."/>
            <person name="Pu L.-L."/>
            <person name="Puazo M."/>
            <person name="Qu C."/>
            <person name="Quiroz J."/>
            <person name="Raj R."/>
            <person name="Weissenberger G."/>
            <person name="Xin Y."/>
            <person name="Zou X."/>
            <person name="Han Y."/>
            <person name="Worley K."/>
            <person name="Muzny D."/>
            <person name="Gibbs R."/>
        </authorList>
    </citation>
    <scope>NUCLEOTIDE SEQUENCE</scope>
    <source>
        <strain evidence="2">Sampled in the wild</strain>
    </source>
</reference>
<evidence type="ECO:0000313" key="2">
    <source>
        <dbReference type="EMBL" id="KAG8227537.1"/>
    </source>
</evidence>
<organism evidence="2 3">
    <name type="scientific">Ladona fulva</name>
    <name type="common">Scarce chaser dragonfly</name>
    <name type="synonym">Libellula fulva</name>
    <dbReference type="NCBI Taxonomy" id="123851"/>
    <lineage>
        <taxon>Eukaryota</taxon>
        <taxon>Metazoa</taxon>
        <taxon>Ecdysozoa</taxon>
        <taxon>Arthropoda</taxon>
        <taxon>Hexapoda</taxon>
        <taxon>Insecta</taxon>
        <taxon>Pterygota</taxon>
        <taxon>Palaeoptera</taxon>
        <taxon>Odonata</taxon>
        <taxon>Epiprocta</taxon>
        <taxon>Anisoptera</taxon>
        <taxon>Libelluloidea</taxon>
        <taxon>Libellulidae</taxon>
        <taxon>Ladona</taxon>
    </lineage>
</organism>
<keyword evidence="3" id="KW-1185">Reference proteome</keyword>
<dbReference type="AlphaFoldDB" id="A0A8K0K3B5"/>
<reference evidence="2" key="1">
    <citation type="submission" date="2013-04" db="EMBL/GenBank/DDBJ databases">
        <authorList>
            <person name="Qu J."/>
            <person name="Murali S.C."/>
            <person name="Bandaranaike D."/>
            <person name="Bellair M."/>
            <person name="Blankenburg K."/>
            <person name="Chao H."/>
            <person name="Dinh H."/>
            <person name="Doddapaneni H."/>
            <person name="Downs B."/>
            <person name="Dugan-Rocha S."/>
            <person name="Elkadiri S."/>
            <person name="Gnanaolivu R.D."/>
            <person name="Hernandez B."/>
            <person name="Javaid M."/>
            <person name="Jayaseelan J.C."/>
            <person name="Lee S."/>
            <person name="Li M."/>
            <person name="Ming W."/>
            <person name="Munidasa M."/>
            <person name="Muniz J."/>
            <person name="Nguyen L."/>
            <person name="Ongeri F."/>
            <person name="Osuji N."/>
            <person name="Pu L.-L."/>
            <person name="Puazo M."/>
            <person name="Qu C."/>
            <person name="Quiroz J."/>
            <person name="Raj R."/>
            <person name="Weissenberger G."/>
            <person name="Xin Y."/>
            <person name="Zou X."/>
            <person name="Han Y."/>
            <person name="Richards S."/>
            <person name="Worley K."/>
            <person name="Muzny D."/>
            <person name="Gibbs R."/>
        </authorList>
    </citation>
    <scope>NUCLEOTIDE SEQUENCE</scope>
    <source>
        <strain evidence="2">Sampled in the wild</strain>
    </source>
</reference>
<comment type="caution">
    <text evidence="2">The sequence shown here is derived from an EMBL/GenBank/DDBJ whole genome shotgun (WGS) entry which is preliminary data.</text>
</comment>
<feature type="region of interest" description="Disordered" evidence="1">
    <location>
        <begin position="1"/>
        <end position="81"/>
    </location>
</feature>
<dbReference type="EMBL" id="KZ308326">
    <property type="protein sequence ID" value="KAG8227537.1"/>
    <property type="molecule type" value="Genomic_DNA"/>
</dbReference>
<name>A0A8K0K3B5_LADFU</name>
<accession>A0A8K0K3B5</accession>
<evidence type="ECO:0000313" key="3">
    <source>
        <dbReference type="Proteomes" id="UP000792457"/>
    </source>
</evidence>
<dbReference type="Proteomes" id="UP000792457">
    <property type="component" value="Unassembled WGS sequence"/>
</dbReference>
<feature type="compositionally biased region" description="Low complexity" evidence="1">
    <location>
        <begin position="21"/>
        <end position="47"/>
    </location>
</feature>
<gene>
    <name evidence="2" type="ORF">J437_LFUL008409</name>
</gene>
<sequence length="131" mass="13734">MHAGMSGHQYTIYHHPPPQGNPQGPQQHGPSNQQPSSSQQAPSGSSQCACGAKIPFWGSEGTAGGPTARVSSKTPPPSFQLSKAVVEDTNSSESPKFAFLLMFSLEACYFGCSRTNGCDIGSMLGPRGHNI</sequence>
<evidence type="ECO:0000256" key="1">
    <source>
        <dbReference type="SAM" id="MobiDB-lite"/>
    </source>
</evidence>